<name>Q936I1_STAAU</name>
<dbReference type="AlphaFoldDB" id="Q936I1"/>
<reference evidence="1" key="1">
    <citation type="journal article" date="2002" name="J. Bacteriol.">
        <title>Type 1 capsule genes of Staphylococcus aureus are carried in a staphylococcal cassette chromosome genetic element.</title>
        <authorList>
            <person name="Luong T.T."/>
            <person name="Ouyang S."/>
            <person name="Bush K."/>
            <person name="Lee C.Y."/>
        </authorList>
    </citation>
    <scope>NUCLEOTIDE SEQUENCE</scope>
    <source>
        <strain evidence="1">M</strain>
    </source>
</reference>
<sequence length="71" mass="7961">MKQRIYSLLLVRCILEFVNFDLYHYSLLTPPNASTVTCANSPLNNLLALLFISWATLWAVSSSSHSIIMAS</sequence>
<dbReference type="EMBL" id="U10927">
    <property type="protein sequence ID" value="AAL26657.1"/>
    <property type="molecule type" value="Genomic_DNA"/>
</dbReference>
<evidence type="ECO:0000313" key="1">
    <source>
        <dbReference type="EMBL" id="AAL26657.1"/>
    </source>
</evidence>
<protein>
    <submittedName>
        <fullName evidence="1">Uncharacterized protein</fullName>
    </submittedName>
</protein>
<organism evidence="1">
    <name type="scientific">Staphylococcus aureus</name>
    <dbReference type="NCBI Taxonomy" id="1280"/>
    <lineage>
        <taxon>Bacteria</taxon>
        <taxon>Bacillati</taxon>
        <taxon>Bacillota</taxon>
        <taxon>Bacilli</taxon>
        <taxon>Bacillales</taxon>
        <taxon>Staphylococcaceae</taxon>
        <taxon>Staphylococcus</taxon>
    </lineage>
</organism>
<proteinExistence type="predicted"/>
<accession>Q936I1</accession>